<dbReference type="PANTHER" id="PTHR11430:SF76">
    <property type="entry name" value="MAJOR URINARY PROTEIN 1-RELATED"/>
    <property type="match status" value="1"/>
</dbReference>
<dbReference type="InterPro" id="IPR012674">
    <property type="entry name" value="Calycin"/>
</dbReference>
<reference evidence="6" key="1">
    <citation type="submission" date="2025-08" db="UniProtKB">
        <authorList>
            <consortium name="RefSeq"/>
        </authorList>
    </citation>
    <scope>IDENTIFICATION</scope>
</reference>
<dbReference type="InterPro" id="IPR022272">
    <property type="entry name" value="Lipocalin_CS"/>
</dbReference>
<sequence>MIQIVLWSLLLAFTSWYPNAAEVPVQPNFDAARFSGQWYPIQLVMDKDGKMKEVSIVGRTAVPKSNGDIDMDVEIFENGECTTKIMPFQHTDEPGVFTAEGSTIQVVETDYHTYHILHVATKLYKILHLEGSCA</sequence>
<dbReference type="GeneID" id="140702987"/>
<protein>
    <submittedName>
        <fullName evidence="6">Epididymal secretory protein 4-like</fullName>
    </submittedName>
</protein>
<gene>
    <name evidence="6" type="primary">LOC140702987</name>
</gene>
<evidence type="ECO:0000256" key="3">
    <source>
        <dbReference type="SAM" id="SignalP"/>
    </source>
</evidence>
<dbReference type="SUPFAM" id="SSF50814">
    <property type="entry name" value="Lipocalins"/>
    <property type="match status" value="1"/>
</dbReference>
<keyword evidence="5" id="KW-1185">Reference proteome</keyword>
<dbReference type="Proteomes" id="UP001652642">
    <property type="component" value="Chromosome Z"/>
</dbReference>
<dbReference type="InterPro" id="IPR000566">
    <property type="entry name" value="Lipocln_cytosolic_FA-bd_dom"/>
</dbReference>
<proteinExistence type="inferred from homology"/>
<evidence type="ECO:0000313" key="5">
    <source>
        <dbReference type="Proteomes" id="UP001652642"/>
    </source>
</evidence>
<dbReference type="RefSeq" id="XP_072841234.1">
    <property type="nucleotide sequence ID" value="XM_072985133.1"/>
</dbReference>
<feature type="chain" id="PRO_5047001224" evidence="3">
    <location>
        <begin position="21"/>
        <end position="134"/>
    </location>
</feature>
<dbReference type="PROSITE" id="PS00213">
    <property type="entry name" value="LIPOCALIN"/>
    <property type="match status" value="1"/>
</dbReference>
<evidence type="ECO:0000256" key="1">
    <source>
        <dbReference type="ARBA" id="ARBA00006889"/>
    </source>
</evidence>
<dbReference type="PANTHER" id="PTHR11430">
    <property type="entry name" value="LIPOCALIN"/>
    <property type="match status" value="1"/>
</dbReference>
<name>A0ABM5F754_9SAUR</name>
<dbReference type="InterPro" id="IPR002345">
    <property type="entry name" value="Lipocalin"/>
</dbReference>
<evidence type="ECO:0000313" key="6">
    <source>
        <dbReference type="RefSeq" id="XP_072841234.1"/>
    </source>
</evidence>
<dbReference type="Pfam" id="PF00061">
    <property type="entry name" value="Lipocalin"/>
    <property type="match status" value="1"/>
</dbReference>
<keyword evidence="3" id="KW-0732">Signal</keyword>
<evidence type="ECO:0000256" key="2">
    <source>
        <dbReference type="RuleBase" id="RU003695"/>
    </source>
</evidence>
<feature type="signal peptide" evidence="3">
    <location>
        <begin position="1"/>
        <end position="20"/>
    </location>
</feature>
<feature type="domain" description="Lipocalin/cytosolic fatty-acid binding" evidence="4">
    <location>
        <begin position="35"/>
        <end position="119"/>
    </location>
</feature>
<organism evidence="5 6">
    <name type="scientific">Pogona vitticeps</name>
    <name type="common">central bearded dragon</name>
    <dbReference type="NCBI Taxonomy" id="103695"/>
    <lineage>
        <taxon>Eukaryota</taxon>
        <taxon>Metazoa</taxon>
        <taxon>Chordata</taxon>
        <taxon>Craniata</taxon>
        <taxon>Vertebrata</taxon>
        <taxon>Euteleostomi</taxon>
        <taxon>Lepidosauria</taxon>
        <taxon>Squamata</taxon>
        <taxon>Bifurcata</taxon>
        <taxon>Unidentata</taxon>
        <taxon>Episquamata</taxon>
        <taxon>Toxicofera</taxon>
        <taxon>Iguania</taxon>
        <taxon>Acrodonta</taxon>
        <taxon>Agamidae</taxon>
        <taxon>Amphibolurinae</taxon>
        <taxon>Pogona</taxon>
    </lineage>
</organism>
<comment type="similarity">
    <text evidence="1 2">Belongs to the calycin superfamily. Lipocalin family.</text>
</comment>
<evidence type="ECO:0000259" key="4">
    <source>
        <dbReference type="Pfam" id="PF00061"/>
    </source>
</evidence>
<dbReference type="Gene3D" id="2.40.128.20">
    <property type="match status" value="1"/>
</dbReference>
<accession>A0ABM5F754</accession>